<gene>
    <name evidence="2" type="ORF">GCM10022215_24540</name>
</gene>
<evidence type="ECO:0000256" key="1">
    <source>
        <dbReference type="SAM" id="MobiDB-lite"/>
    </source>
</evidence>
<evidence type="ECO:0000313" key="3">
    <source>
        <dbReference type="Proteomes" id="UP001501495"/>
    </source>
</evidence>
<accession>A0ABP7XMN1</accession>
<feature type="compositionally biased region" description="Basic and acidic residues" evidence="1">
    <location>
        <begin position="42"/>
        <end position="76"/>
    </location>
</feature>
<dbReference type="EMBL" id="BAAAZH010000017">
    <property type="protein sequence ID" value="GAA4120694.1"/>
    <property type="molecule type" value="Genomic_DNA"/>
</dbReference>
<protein>
    <submittedName>
        <fullName evidence="2">Uncharacterized protein</fullName>
    </submittedName>
</protein>
<dbReference type="Proteomes" id="UP001501495">
    <property type="component" value="Unassembled WGS sequence"/>
</dbReference>
<evidence type="ECO:0000313" key="2">
    <source>
        <dbReference type="EMBL" id="GAA4120694.1"/>
    </source>
</evidence>
<keyword evidence="3" id="KW-1185">Reference proteome</keyword>
<comment type="caution">
    <text evidence="2">The sequence shown here is derived from an EMBL/GenBank/DDBJ whole genome shotgun (WGS) entry which is preliminary data.</text>
</comment>
<reference evidence="3" key="1">
    <citation type="journal article" date="2019" name="Int. J. Syst. Evol. Microbiol.">
        <title>The Global Catalogue of Microorganisms (GCM) 10K type strain sequencing project: providing services to taxonomists for standard genome sequencing and annotation.</title>
        <authorList>
            <consortium name="The Broad Institute Genomics Platform"/>
            <consortium name="The Broad Institute Genome Sequencing Center for Infectious Disease"/>
            <person name="Wu L."/>
            <person name="Ma J."/>
        </authorList>
    </citation>
    <scope>NUCLEOTIDE SEQUENCE [LARGE SCALE GENOMIC DNA]</scope>
    <source>
        <strain evidence="3">JCM 16703</strain>
    </source>
</reference>
<organism evidence="2 3">
    <name type="scientific">Nocardioides fonticola</name>
    <dbReference type="NCBI Taxonomy" id="450363"/>
    <lineage>
        <taxon>Bacteria</taxon>
        <taxon>Bacillati</taxon>
        <taxon>Actinomycetota</taxon>
        <taxon>Actinomycetes</taxon>
        <taxon>Propionibacteriales</taxon>
        <taxon>Nocardioidaceae</taxon>
        <taxon>Nocardioides</taxon>
    </lineage>
</organism>
<feature type="compositionally biased region" description="Gly residues" evidence="1">
    <location>
        <begin position="1"/>
        <end position="18"/>
    </location>
</feature>
<proteinExistence type="predicted"/>
<feature type="region of interest" description="Disordered" evidence="1">
    <location>
        <begin position="1"/>
        <end position="76"/>
    </location>
</feature>
<name>A0ABP7XMN1_9ACTN</name>
<sequence>MRGAQGGGDLPEGEGAFGGLEDRHHGGLLGGDPAGAQVGVHRSPEVVARSEDEAEGADRRVEVGRIAREAAGRTGA</sequence>